<proteinExistence type="predicted"/>
<reference evidence="2" key="1">
    <citation type="journal article" date="2019" name="Plant Biotechnol. J.">
        <title>Genome sequencing of the Australian wild diploid species Gossypium australe highlights disease resistance and delayed gland morphogenesis.</title>
        <authorList>
            <person name="Cai Y."/>
            <person name="Cai X."/>
            <person name="Wang Q."/>
            <person name="Wang P."/>
            <person name="Zhang Y."/>
            <person name="Cai C."/>
            <person name="Xu Y."/>
            <person name="Wang K."/>
            <person name="Zhou Z."/>
            <person name="Wang C."/>
            <person name="Geng S."/>
            <person name="Li B."/>
            <person name="Dong Q."/>
            <person name="Hou Y."/>
            <person name="Wang H."/>
            <person name="Ai P."/>
            <person name="Liu Z."/>
            <person name="Yi F."/>
            <person name="Sun M."/>
            <person name="An G."/>
            <person name="Cheng J."/>
            <person name="Zhang Y."/>
            <person name="Shi Q."/>
            <person name="Xie Y."/>
            <person name="Shi X."/>
            <person name="Chang Y."/>
            <person name="Huang F."/>
            <person name="Chen Y."/>
            <person name="Hong S."/>
            <person name="Mi L."/>
            <person name="Sun Q."/>
            <person name="Zhang L."/>
            <person name="Zhou B."/>
            <person name="Peng R."/>
            <person name="Zhang X."/>
            <person name="Liu F."/>
        </authorList>
    </citation>
    <scope>NUCLEOTIDE SEQUENCE [LARGE SCALE GENOMIC DNA]</scope>
    <source>
        <strain evidence="2">cv. PA1801</strain>
    </source>
</reference>
<name>A0A5B6VPE5_9ROSI</name>
<gene>
    <name evidence="1" type="ORF">EPI10_016570</name>
</gene>
<sequence>MLYLMRGEAGIGIKVNQNIHNDECVRDEEYVKSEIIVKATKGSGIVEDHHHTINIYFDSTTGKTHGLVYGRVDHVSVDHGLDTRGCSEEDMRRKFWMHLEELSQTVNRQCPV</sequence>
<comment type="caution">
    <text evidence="1">The sequence shown here is derived from an EMBL/GenBank/DDBJ whole genome shotgun (WGS) entry which is preliminary data.</text>
</comment>
<dbReference type="Proteomes" id="UP000325315">
    <property type="component" value="Unassembled WGS sequence"/>
</dbReference>
<accession>A0A5B6VPE5</accession>
<organism evidence="1 2">
    <name type="scientific">Gossypium australe</name>
    <dbReference type="NCBI Taxonomy" id="47621"/>
    <lineage>
        <taxon>Eukaryota</taxon>
        <taxon>Viridiplantae</taxon>
        <taxon>Streptophyta</taxon>
        <taxon>Embryophyta</taxon>
        <taxon>Tracheophyta</taxon>
        <taxon>Spermatophyta</taxon>
        <taxon>Magnoliopsida</taxon>
        <taxon>eudicotyledons</taxon>
        <taxon>Gunneridae</taxon>
        <taxon>Pentapetalae</taxon>
        <taxon>rosids</taxon>
        <taxon>malvids</taxon>
        <taxon>Malvales</taxon>
        <taxon>Malvaceae</taxon>
        <taxon>Malvoideae</taxon>
        <taxon>Gossypium</taxon>
    </lineage>
</organism>
<evidence type="ECO:0000313" key="2">
    <source>
        <dbReference type="Proteomes" id="UP000325315"/>
    </source>
</evidence>
<protein>
    <submittedName>
        <fullName evidence="1">Uncharacterized protein</fullName>
    </submittedName>
</protein>
<evidence type="ECO:0000313" key="1">
    <source>
        <dbReference type="EMBL" id="KAA3470898.1"/>
    </source>
</evidence>
<dbReference type="EMBL" id="SMMG02000006">
    <property type="protein sequence ID" value="KAA3470898.1"/>
    <property type="molecule type" value="Genomic_DNA"/>
</dbReference>
<dbReference type="AlphaFoldDB" id="A0A5B6VPE5"/>
<keyword evidence="2" id="KW-1185">Reference proteome</keyword>